<evidence type="ECO:0000256" key="4">
    <source>
        <dbReference type="ARBA" id="ARBA00022723"/>
    </source>
</evidence>
<dbReference type="PANTHER" id="PTHR24287">
    <property type="entry name" value="P450, PUTATIVE (EUROFUNG)-RELATED"/>
    <property type="match status" value="1"/>
</dbReference>
<dbReference type="GO" id="GO:0016705">
    <property type="term" value="F:oxidoreductase activity, acting on paired donors, with incorporation or reduction of molecular oxygen"/>
    <property type="evidence" value="ECO:0007669"/>
    <property type="project" value="InterPro"/>
</dbReference>
<reference evidence="10" key="1">
    <citation type="submission" date="2022-07" db="EMBL/GenBank/DDBJ databases">
        <title>Genome Sequence of Agrocybe chaxingu.</title>
        <authorList>
            <person name="Buettner E."/>
        </authorList>
    </citation>
    <scope>NUCLEOTIDE SEQUENCE</scope>
    <source>
        <strain evidence="10">MP-N11</strain>
    </source>
</reference>
<keyword evidence="4 8" id="KW-0479">Metal-binding</keyword>
<dbReference type="AlphaFoldDB" id="A0A9W8JUG7"/>
<evidence type="ECO:0000256" key="8">
    <source>
        <dbReference type="PIRSR" id="PIRSR602401-1"/>
    </source>
</evidence>
<dbReference type="GO" id="GO:0004497">
    <property type="term" value="F:monooxygenase activity"/>
    <property type="evidence" value="ECO:0007669"/>
    <property type="project" value="UniProtKB-KW"/>
</dbReference>
<dbReference type="InterPro" id="IPR001128">
    <property type="entry name" value="Cyt_P450"/>
</dbReference>
<proteinExistence type="inferred from homology"/>
<protein>
    <submittedName>
        <fullName evidence="10">Uncharacterized protein</fullName>
    </submittedName>
</protein>
<comment type="caution">
    <text evidence="10">The sequence shown here is derived from an EMBL/GenBank/DDBJ whole genome shotgun (WGS) entry which is preliminary data.</text>
</comment>
<evidence type="ECO:0000313" key="10">
    <source>
        <dbReference type="EMBL" id="KAJ3502452.1"/>
    </source>
</evidence>
<dbReference type="OrthoDB" id="1470350at2759"/>
<keyword evidence="6 8" id="KW-0408">Iron</keyword>
<evidence type="ECO:0000256" key="2">
    <source>
        <dbReference type="ARBA" id="ARBA00010617"/>
    </source>
</evidence>
<keyword evidence="3 8" id="KW-0349">Heme</keyword>
<dbReference type="Proteomes" id="UP001148786">
    <property type="component" value="Unassembled WGS sequence"/>
</dbReference>
<evidence type="ECO:0000256" key="7">
    <source>
        <dbReference type="ARBA" id="ARBA00023033"/>
    </source>
</evidence>
<dbReference type="SUPFAM" id="SSF48264">
    <property type="entry name" value="Cytochrome P450"/>
    <property type="match status" value="1"/>
</dbReference>
<feature type="binding site" description="axial binding residue" evidence="8">
    <location>
        <position position="433"/>
    </location>
    <ligand>
        <name>heme</name>
        <dbReference type="ChEBI" id="CHEBI:30413"/>
    </ligand>
    <ligandPart>
        <name>Fe</name>
        <dbReference type="ChEBI" id="CHEBI:18248"/>
    </ligandPart>
</feature>
<dbReference type="InterPro" id="IPR002401">
    <property type="entry name" value="Cyt_P450_E_grp-I"/>
</dbReference>
<gene>
    <name evidence="10" type="ORF">NLJ89_g8885</name>
</gene>
<dbReference type="PANTHER" id="PTHR24287:SF1">
    <property type="entry name" value="P450, PUTATIVE (EUROFUNG)-RELATED"/>
    <property type="match status" value="1"/>
</dbReference>
<feature type="compositionally biased region" description="Basic and acidic residues" evidence="9">
    <location>
        <begin position="474"/>
        <end position="486"/>
    </location>
</feature>
<accession>A0A9W8JUG7</accession>
<evidence type="ECO:0000256" key="1">
    <source>
        <dbReference type="ARBA" id="ARBA00001971"/>
    </source>
</evidence>
<evidence type="ECO:0000256" key="6">
    <source>
        <dbReference type="ARBA" id="ARBA00023004"/>
    </source>
</evidence>
<dbReference type="GO" id="GO:0005506">
    <property type="term" value="F:iron ion binding"/>
    <property type="evidence" value="ECO:0007669"/>
    <property type="project" value="InterPro"/>
</dbReference>
<keyword evidence="5" id="KW-0560">Oxidoreductase</keyword>
<dbReference type="EMBL" id="JANKHO010001280">
    <property type="protein sequence ID" value="KAJ3502452.1"/>
    <property type="molecule type" value="Genomic_DNA"/>
</dbReference>
<dbReference type="InterPro" id="IPR036396">
    <property type="entry name" value="Cyt_P450_sf"/>
</dbReference>
<keyword evidence="7" id="KW-0503">Monooxygenase</keyword>
<dbReference type="Pfam" id="PF00067">
    <property type="entry name" value="p450"/>
    <property type="match status" value="2"/>
</dbReference>
<evidence type="ECO:0000256" key="9">
    <source>
        <dbReference type="SAM" id="MobiDB-lite"/>
    </source>
</evidence>
<dbReference type="PRINTS" id="PR00463">
    <property type="entry name" value="EP450I"/>
</dbReference>
<dbReference type="Gene3D" id="1.10.630.10">
    <property type="entry name" value="Cytochrome P450"/>
    <property type="match status" value="3"/>
</dbReference>
<evidence type="ECO:0000313" key="11">
    <source>
        <dbReference type="Proteomes" id="UP001148786"/>
    </source>
</evidence>
<sequence length="513" mass="59155">MPLPPRPLYLAQRAPQLLTGPITAYVLIQLAHRFEPSYQPMTFQTVAAVLLSGPILFALLLAYDDVKNYLATWALGARLPSHILDYSPGNAWSIVKELRAVKVGYLTDGIEENAEYCGVYVFNLRILFQNRMITLEPEHLKTILATKFEKFEKDAEFCGIMGPLLGSGVFAADGELWKFHRSMTRPFFTRDRFSHFDNFERHADDAISQLKARFREGCAVDIEGTFWPLTEFWHDKIAAPMKIVHWMIDPIVAEAVERKRRNEGKRKDDEDVTLLEELIYSPLSGEDPILLRDVFACRWTRYASTLTFVIYMLAEYPEVLRRWREEILNKVGSSRRPTYEDICDMKYLRAIFNGIDPPTLSSGPWLYCPCRKDLWGPDGWSSDFRTIFDKSDDTLSHVALEFDPDRFLDGQLQRYLPPNPFIFLPFNAGPRICLRQQFAYNEVSFFLVRPLQSFSSITLDLDAQPAHSHAPPEWAKEEGRKGKEKGRPMAHLIMYLEGGLWMKMEEVKTADGE</sequence>
<name>A0A9W8JUG7_9AGAR</name>
<evidence type="ECO:0000256" key="3">
    <source>
        <dbReference type="ARBA" id="ARBA00022617"/>
    </source>
</evidence>
<comment type="cofactor">
    <cofactor evidence="1 8">
        <name>heme</name>
        <dbReference type="ChEBI" id="CHEBI:30413"/>
    </cofactor>
</comment>
<evidence type="ECO:0000256" key="5">
    <source>
        <dbReference type="ARBA" id="ARBA00023002"/>
    </source>
</evidence>
<organism evidence="10 11">
    <name type="scientific">Agrocybe chaxingu</name>
    <dbReference type="NCBI Taxonomy" id="84603"/>
    <lineage>
        <taxon>Eukaryota</taxon>
        <taxon>Fungi</taxon>
        <taxon>Dikarya</taxon>
        <taxon>Basidiomycota</taxon>
        <taxon>Agaricomycotina</taxon>
        <taxon>Agaricomycetes</taxon>
        <taxon>Agaricomycetidae</taxon>
        <taxon>Agaricales</taxon>
        <taxon>Agaricineae</taxon>
        <taxon>Strophariaceae</taxon>
        <taxon>Agrocybe</taxon>
    </lineage>
</organism>
<dbReference type="GO" id="GO:0020037">
    <property type="term" value="F:heme binding"/>
    <property type="evidence" value="ECO:0007669"/>
    <property type="project" value="InterPro"/>
</dbReference>
<dbReference type="InterPro" id="IPR047146">
    <property type="entry name" value="Cyt_P450_E_CYP52_fungi"/>
</dbReference>
<comment type="similarity">
    <text evidence="2">Belongs to the cytochrome P450 family.</text>
</comment>
<feature type="region of interest" description="Disordered" evidence="9">
    <location>
        <begin position="465"/>
        <end position="486"/>
    </location>
</feature>
<keyword evidence="11" id="KW-1185">Reference proteome</keyword>